<evidence type="ECO:0000256" key="1">
    <source>
        <dbReference type="ARBA" id="ARBA00004167"/>
    </source>
</evidence>
<dbReference type="GeneID" id="106475504"/>
<keyword evidence="5" id="KW-0130">Cell adhesion</keyword>
<evidence type="ECO:0000256" key="6">
    <source>
        <dbReference type="ARBA" id="ARBA00022989"/>
    </source>
</evidence>
<evidence type="ECO:0000256" key="7">
    <source>
        <dbReference type="ARBA" id="ARBA00023136"/>
    </source>
</evidence>
<feature type="region of interest" description="Disordered" evidence="10">
    <location>
        <begin position="210"/>
        <end position="241"/>
    </location>
</feature>
<dbReference type="RefSeq" id="XP_013791637.2">
    <property type="nucleotide sequence ID" value="XM_013936183.2"/>
</dbReference>
<evidence type="ECO:0000313" key="14">
    <source>
        <dbReference type="RefSeq" id="XP_013791637.2"/>
    </source>
</evidence>
<keyword evidence="2 11" id="KW-0812">Transmembrane</keyword>
<feature type="transmembrane region" description="Helical" evidence="11">
    <location>
        <begin position="170"/>
        <end position="193"/>
    </location>
</feature>
<dbReference type="InterPro" id="IPR050964">
    <property type="entry name" value="Striated_Muscle_Regulatory"/>
</dbReference>
<dbReference type="Pfam" id="PF25059">
    <property type="entry name" value="FN3_DSCAM-DSCAML_C"/>
    <property type="match status" value="1"/>
</dbReference>
<dbReference type="InterPro" id="IPR056754">
    <property type="entry name" value="DSCAM/DSCAML_C"/>
</dbReference>
<evidence type="ECO:0000256" key="3">
    <source>
        <dbReference type="ARBA" id="ARBA00022729"/>
    </source>
</evidence>
<name>A0ABM1BZK0_LIMPO</name>
<evidence type="ECO:0000256" key="11">
    <source>
        <dbReference type="SAM" id="Phobius"/>
    </source>
</evidence>
<feature type="compositionally biased region" description="Basic and acidic residues" evidence="10">
    <location>
        <begin position="222"/>
        <end position="237"/>
    </location>
</feature>
<dbReference type="Gene3D" id="2.60.40.10">
    <property type="entry name" value="Immunoglobulins"/>
    <property type="match status" value="2"/>
</dbReference>
<evidence type="ECO:0000259" key="12">
    <source>
        <dbReference type="PROSITE" id="PS50853"/>
    </source>
</evidence>
<keyword evidence="8" id="KW-1015">Disulfide bond</keyword>
<dbReference type="InterPro" id="IPR013783">
    <property type="entry name" value="Ig-like_fold"/>
</dbReference>
<dbReference type="PANTHER" id="PTHR13817:SF102">
    <property type="entry name" value="DOWN SYNDROME CELL ADHESION MOLECULE-LIKE PROTEIN DSCAM2"/>
    <property type="match status" value="1"/>
</dbReference>
<comment type="subcellular location">
    <subcellularLocation>
        <location evidence="1">Membrane</location>
        <topology evidence="1">Single-pass membrane protein</topology>
    </subcellularLocation>
</comment>
<dbReference type="CDD" id="cd00063">
    <property type="entry name" value="FN3"/>
    <property type="match status" value="2"/>
</dbReference>
<evidence type="ECO:0000313" key="13">
    <source>
        <dbReference type="Proteomes" id="UP000694941"/>
    </source>
</evidence>
<gene>
    <name evidence="14" type="primary">LOC106475504</name>
</gene>
<dbReference type="SUPFAM" id="SSF49265">
    <property type="entry name" value="Fibronectin type III"/>
    <property type="match status" value="1"/>
</dbReference>
<keyword evidence="7 11" id="KW-0472">Membrane</keyword>
<dbReference type="PROSITE" id="PS50853">
    <property type="entry name" value="FN3"/>
    <property type="match status" value="2"/>
</dbReference>
<evidence type="ECO:0000256" key="5">
    <source>
        <dbReference type="ARBA" id="ARBA00022889"/>
    </source>
</evidence>
<dbReference type="SMART" id="SM00060">
    <property type="entry name" value="FN3"/>
    <property type="match status" value="1"/>
</dbReference>
<proteinExistence type="predicted"/>
<evidence type="ECO:0000256" key="9">
    <source>
        <dbReference type="ARBA" id="ARBA00023319"/>
    </source>
</evidence>
<protein>
    <submittedName>
        <fullName evidence="14">Down syndrome cell adhesion molecule-like protein Dscam2</fullName>
    </submittedName>
</protein>
<evidence type="ECO:0000256" key="2">
    <source>
        <dbReference type="ARBA" id="ARBA00022692"/>
    </source>
</evidence>
<keyword evidence="4" id="KW-0677">Repeat</keyword>
<keyword evidence="3" id="KW-0732">Signal</keyword>
<dbReference type="InterPro" id="IPR003961">
    <property type="entry name" value="FN3_dom"/>
</dbReference>
<evidence type="ECO:0000256" key="8">
    <source>
        <dbReference type="ARBA" id="ARBA00023157"/>
    </source>
</evidence>
<dbReference type="Proteomes" id="UP000694941">
    <property type="component" value="Unplaced"/>
</dbReference>
<keyword evidence="13" id="KW-1185">Reference proteome</keyword>
<evidence type="ECO:0000256" key="10">
    <source>
        <dbReference type="SAM" id="MobiDB-lite"/>
    </source>
</evidence>
<organism evidence="13 14">
    <name type="scientific">Limulus polyphemus</name>
    <name type="common">Atlantic horseshoe crab</name>
    <dbReference type="NCBI Taxonomy" id="6850"/>
    <lineage>
        <taxon>Eukaryota</taxon>
        <taxon>Metazoa</taxon>
        <taxon>Ecdysozoa</taxon>
        <taxon>Arthropoda</taxon>
        <taxon>Chelicerata</taxon>
        <taxon>Merostomata</taxon>
        <taxon>Xiphosura</taxon>
        <taxon>Limulidae</taxon>
        <taxon>Limulus</taxon>
    </lineage>
</organism>
<keyword evidence="6 11" id="KW-1133">Transmembrane helix</keyword>
<dbReference type="InterPro" id="IPR036116">
    <property type="entry name" value="FN3_sf"/>
</dbReference>
<feature type="domain" description="Fibronectin type-III" evidence="12">
    <location>
        <begin position="1"/>
        <end position="53"/>
    </location>
</feature>
<reference evidence="14" key="1">
    <citation type="submission" date="2025-08" db="UniProtKB">
        <authorList>
            <consortium name="RefSeq"/>
        </authorList>
    </citation>
    <scope>IDENTIFICATION</scope>
    <source>
        <tissue evidence="14">Muscle</tissue>
    </source>
</reference>
<accession>A0ABM1BZK0</accession>
<feature type="domain" description="Fibronectin type-III" evidence="12">
    <location>
        <begin position="54"/>
        <end position="150"/>
    </location>
</feature>
<dbReference type="PANTHER" id="PTHR13817">
    <property type="entry name" value="TITIN"/>
    <property type="match status" value="1"/>
</dbReference>
<keyword evidence="9" id="KW-0393">Immunoglobulin domain</keyword>
<sequence>MEEWVTTRLLRDARMHTFYGLNCGTSYEFSILAYNDVGQSLPSNAAEAKTKGAAPSSPSQHAFIRINVTSVTLHFTEWDSGSCPVSFFVVKYKPEITQDWTIINDRIFPRQPTYKINNLTPATWYELRVRAQNDAGSTEADYSFVTLPVPGQPSSTVRFSSVPFYTNLSIIVPLAVTCVILVTVVVVVCSVTCRRHGRRHHRENTIRMQKEVTSESVPMTEVESKPEPTYHTAKEDPYYPSPYATSRIPVCEERSSGGSSTEGHSLSDSKRIYDIPFVVRQVRMKG</sequence>
<evidence type="ECO:0000256" key="4">
    <source>
        <dbReference type="ARBA" id="ARBA00022737"/>
    </source>
</evidence>